<evidence type="ECO:0000256" key="4">
    <source>
        <dbReference type="SAM" id="MobiDB-lite"/>
    </source>
</evidence>
<organism evidence="6">
    <name type="scientific">Rhizobium sp. ZPR3</name>
    <dbReference type="NCBI Taxonomy" id="3158967"/>
    <lineage>
        <taxon>Bacteria</taxon>
        <taxon>Pseudomonadati</taxon>
        <taxon>Pseudomonadota</taxon>
        <taxon>Alphaproteobacteria</taxon>
        <taxon>Hyphomicrobiales</taxon>
        <taxon>Rhizobiaceae</taxon>
        <taxon>Rhizobium/Agrobacterium group</taxon>
        <taxon>Rhizobium</taxon>
    </lineage>
</organism>
<evidence type="ECO:0000256" key="1">
    <source>
        <dbReference type="ARBA" id="ARBA00001947"/>
    </source>
</evidence>
<reference evidence="6" key="1">
    <citation type="submission" date="2024-06" db="EMBL/GenBank/DDBJ databases">
        <authorList>
            <person name="Li T."/>
            <person name="Gao R."/>
        </authorList>
    </citation>
    <scope>NUCLEOTIDE SEQUENCE</scope>
    <source>
        <strain evidence="6">ZPR3</strain>
        <plasmid evidence="6">unnamed4</plasmid>
    </source>
</reference>
<sequence>MTASTGWRAPLPPLQAWNGATETLIAPADDPWRTAAEADDFSTTPTYSETLEYLERLTKASPIIRQRTYGHSAEGRPLILVIASLTHDNSPGRARVFVECGIHPGEIDGKDAGLMLLRDIVFRGREDLLQGCDWYFVPVLSPDGHERRSPFSRPNQRGPEEQGWRASAQGLNLNRDFIKADSPEIRAILELINELKPDLFLDLHVTDGLDYQYDITFGFQDGPYSASPEINSWLETTFRSTVSSALTMQGHRPGPLILPVDDRRPGLGLMLPSFPPRFSHSYGDLRHLATVLVENHSLKPTKQRVLGTYALLEATLRLAGQEVSALRAATRKDCARKTRETVLTWNASEAPVRKTLFHAISSEFYVSPASGAEEVRWLGNPMPPVELPLYGSTPGIKLERPRGYWIPVAENQVIQHLKLHDIEYQISPEAVQVEVAMVRLAGVNIEPRLSERRPVLSADCSTIEVRNECFPAGSAYVPTGQPHGDLAIHLLEPACPDSLFSQGFISGMLEQVEYMESYVIAPMAEEMLASDAELQAAFEAKLAAEPAFAADPMARLKWFYQRSPYRDDRHMLYPIGRVIE</sequence>
<dbReference type="AlphaFoldDB" id="A0AAU7S6A7"/>
<keyword evidence="6" id="KW-0614">Plasmid</keyword>
<comment type="cofactor">
    <cofactor evidence="1">
        <name>Zn(2+)</name>
        <dbReference type="ChEBI" id="CHEBI:29105"/>
    </cofactor>
</comment>
<dbReference type="InterPro" id="IPR000834">
    <property type="entry name" value="Peptidase_M14"/>
</dbReference>
<evidence type="ECO:0000256" key="2">
    <source>
        <dbReference type="ARBA" id="ARBA00005988"/>
    </source>
</evidence>
<dbReference type="RefSeq" id="WP_349963256.1">
    <property type="nucleotide sequence ID" value="NZ_CP157964.1"/>
</dbReference>
<feature type="region of interest" description="Disordered" evidence="4">
    <location>
        <begin position="145"/>
        <end position="164"/>
    </location>
</feature>
<evidence type="ECO:0000256" key="3">
    <source>
        <dbReference type="PROSITE-ProRule" id="PRU01379"/>
    </source>
</evidence>
<dbReference type="PANTHER" id="PTHR11705">
    <property type="entry name" value="PROTEASE FAMILY M14 CARBOXYPEPTIDASE A,B"/>
    <property type="match status" value="1"/>
</dbReference>
<dbReference type="PROSITE" id="PS52035">
    <property type="entry name" value="PEPTIDASE_M14"/>
    <property type="match status" value="1"/>
</dbReference>
<feature type="domain" description="Peptidase M14" evidence="5">
    <location>
        <begin position="43"/>
        <end position="359"/>
    </location>
</feature>
<evidence type="ECO:0000259" key="5">
    <source>
        <dbReference type="PROSITE" id="PS52035"/>
    </source>
</evidence>
<dbReference type="PANTHER" id="PTHR11705:SF145">
    <property type="entry name" value="PEPTIDASE M14 CARBOXYPEPTIDASE A DOMAIN-CONTAINING PROTEIN"/>
    <property type="match status" value="1"/>
</dbReference>
<dbReference type="EMBL" id="CP157964">
    <property type="protein sequence ID" value="XBT97998.1"/>
    <property type="molecule type" value="Genomic_DNA"/>
</dbReference>
<proteinExistence type="inferred from homology"/>
<geneLocation type="plasmid" evidence="6">
    <name>unnamed4</name>
</geneLocation>
<dbReference type="SUPFAM" id="SSF53187">
    <property type="entry name" value="Zn-dependent exopeptidases"/>
    <property type="match status" value="1"/>
</dbReference>
<evidence type="ECO:0000313" key="6">
    <source>
        <dbReference type="EMBL" id="XBT97998.1"/>
    </source>
</evidence>
<protein>
    <submittedName>
        <fullName evidence="6">M14 family metallopeptidase</fullName>
    </submittedName>
</protein>
<dbReference type="GO" id="GO:0006508">
    <property type="term" value="P:proteolysis"/>
    <property type="evidence" value="ECO:0007669"/>
    <property type="project" value="InterPro"/>
</dbReference>
<comment type="similarity">
    <text evidence="2 3">Belongs to the peptidase M14 family.</text>
</comment>
<dbReference type="Gene3D" id="3.40.630.10">
    <property type="entry name" value="Zn peptidases"/>
    <property type="match status" value="1"/>
</dbReference>
<dbReference type="SMART" id="SM00631">
    <property type="entry name" value="Zn_pept"/>
    <property type="match status" value="1"/>
</dbReference>
<accession>A0AAU7S6A7</accession>
<dbReference type="Pfam" id="PF00246">
    <property type="entry name" value="Peptidase_M14"/>
    <property type="match status" value="1"/>
</dbReference>
<gene>
    <name evidence="6" type="ORF">ABM479_34545</name>
</gene>
<dbReference type="GO" id="GO:0005615">
    <property type="term" value="C:extracellular space"/>
    <property type="evidence" value="ECO:0007669"/>
    <property type="project" value="TreeGrafter"/>
</dbReference>
<dbReference type="GO" id="GO:0004181">
    <property type="term" value="F:metallocarboxypeptidase activity"/>
    <property type="evidence" value="ECO:0007669"/>
    <property type="project" value="InterPro"/>
</dbReference>
<comment type="caution">
    <text evidence="3">Lacks conserved residue(s) required for the propagation of feature annotation.</text>
</comment>
<dbReference type="CDD" id="cd06241">
    <property type="entry name" value="M14-like"/>
    <property type="match status" value="1"/>
</dbReference>
<dbReference type="GO" id="GO:0008270">
    <property type="term" value="F:zinc ion binding"/>
    <property type="evidence" value="ECO:0007669"/>
    <property type="project" value="InterPro"/>
</dbReference>
<name>A0AAU7S6A7_9HYPH</name>